<dbReference type="Proteomes" id="UP001209878">
    <property type="component" value="Unassembled WGS sequence"/>
</dbReference>
<evidence type="ECO:0000313" key="1">
    <source>
        <dbReference type="EMBL" id="KAK2181801.1"/>
    </source>
</evidence>
<accession>A0AAD9L2G7</accession>
<dbReference type="AlphaFoldDB" id="A0AAD9L2G7"/>
<dbReference type="EMBL" id="JAODUO010000380">
    <property type="protein sequence ID" value="KAK2181801.1"/>
    <property type="molecule type" value="Genomic_DNA"/>
</dbReference>
<protein>
    <submittedName>
        <fullName evidence="1">Uncharacterized protein</fullName>
    </submittedName>
</protein>
<proteinExistence type="predicted"/>
<name>A0AAD9L2G7_RIDPI</name>
<organism evidence="1 2">
    <name type="scientific">Ridgeia piscesae</name>
    <name type="common">Tubeworm</name>
    <dbReference type="NCBI Taxonomy" id="27915"/>
    <lineage>
        <taxon>Eukaryota</taxon>
        <taxon>Metazoa</taxon>
        <taxon>Spiralia</taxon>
        <taxon>Lophotrochozoa</taxon>
        <taxon>Annelida</taxon>
        <taxon>Polychaeta</taxon>
        <taxon>Sedentaria</taxon>
        <taxon>Canalipalpata</taxon>
        <taxon>Sabellida</taxon>
        <taxon>Siboglinidae</taxon>
        <taxon>Ridgeia</taxon>
    </lineage>
</organism>
<comment type="caution">
    <text evidence="1">The sequence shown here is derived from an EMBL/GenBank/DDBJ whole genome shotgun (WGS) entry which is preliminary data.</text>
</comment>
<gene>
    <name evidence="1" type="ORF">NP493_375g01047</name>
</gene>
<reference evidence="1" key="1">
    <citation type="journal article" date="2023" name="Mol. Biol. Evol.">
        <title>Third-Generation Sequencing Reveals the Adaptive Role of the Epigenome in Three Deep-Sea Polychaetes.</title>
        <authorList>
            <person name="Perez M."/>
            <person name="Aroh O."/>
            <person name="Sun Y."/>
            <person name="Lan Y."/>
            <person name="Juniper S.K."/>
            <person name="Young C.R."/>
            <person name="Angers B."/>
            <person name="Qian P.Y."/>
        </authorList>
    </citation>
    <scope>NUCLEOTIDE SEQUENCE</scope>
    <source>
        <strain evidence="1">R07B-5</strain>
    </source>
</reference>
<keyword evidence="2" id="KW-1185">Reference proteome</keyword>
<evidence type="ECO:0000313" key="2">
    <source>
        <dbReference type="Proteomes" id="UP001209878"/>
    </source>
</evidence>
<sequence length="119" mass="14149">MIAKLVYAYLLLLFSEINKINMNSFDFRFDRTRSKLCTKPNYGNGALSGIRFCLHTDEAWGEIDLHPVELFTFRNRGLRHKHNDFYMPPTRQIKQTKIASTHNWERMWNYAVNSMTSEQ</sequence>